<evidence type="ECO:0000256" key="5">
    <source>
        <dbReference type="ARBA" id="ARBA00023235"/>
    </source>
</evidence>
<dbReference type="PANTHER" id="PTHR43811:SF19">
    <property type="entry name" value="39 KDA FK506-BINDING NUCLEAR PROTEIN"/>
    <property type="match status" value="1"/>
</dbReference>
<dbReference type="PANTHER" id="PTHR43811">
    <property type="entry name" value="FKBP-TYPE PEPTIDYL-PROLYL CIS-TRANS ISOMERASE FKPA"/>
    <property type="match status" value="1"/>
</dbReference>
<keyword evidence="4 6" id="KW-0697">Rotamase</keyword>
<protein>
    <recommendedName>
        <fullName evidence="3 6">peptidylprolyl isomerase</fullName>
        <ecNumber evidence="3 6">5.2.1.8</ecNumber>
    </recommendedName>
</protein>
<comment type="catalytic activity">
    <reaction evidence="1 6">
        <text>[protein]-peptidylproline (omega=180) = [protein]-peptidylproline (omega=0)</text>
        <dbReference type="Rhea" id="RHEA:16237"/>
        <dbReference type="Rhea" id="RHEA-COMP:10747"/>
        <dbReference type="Rhea" id="RHEA-COMP:10748"/>
        <dbReference type="ChEBI" id="CHEBI:83833"/>
        <dbReference type="ChEBI" id="CHEBI:83834"/>
        <dbReference type="EC" id="5.2.1.8"/>
    </reaction>
</comment>
<evidence type="ECO:0000256" key="4">
    <source>
        <dbReference type="ARBA" id="ARBA00023110"/>
    </source>
</evidence>
<organism evidence="10 11">
    <name type="scientific">Agromyces aurantiacus</name>
    <dbReference type="NCBI Taxonomy" id="165814"/>
    <lineage>
        <taxon>Bacteria</taxon>
        <taxon>Bacillati</taxon>
        <taxon>Actinomycetota</taxon>
        <taxon>Actinomycetes</taxon>
        <taxon>Micrococcales</taxon>
        <taxon>Microbacteriaceae</taxon>
        <taxon>Agromyces</taxon>
    </lineage>
</organism>
<comment type="caution">
    <text evidence="10">The sequence shown here is derived from an EMBL/GenBank/DDBJ whole genome shotgun (WGS) entry which is preliminary data.</text>
</comment>
<evidence type="ECO:0000256" key="8">
    <source>
        <dbReference type="SAM" id="SignalP"/>
    </source>
</evidence>
<dbReference type="Proteomes" id="UP001595960">
    <property type="component" value="Unassembled WGS sequence"/>
</dbReference>
<evidence type="ECO:0000313" key="11">
    <source>
        <dbReference type="Proteomes" id="UP001595960"/>
    </source>
</evidence>
<dbReference type="PROSITE" id="PS51257">
    <property type="entry name" value="PROKAR_LIPOPROTEIN"/>
    <property type="match status" value="1"/>
</dbReference>
<evidence type="ECO:0000259" key="9">
    <source>
        <dbReference type="PROSITE" id="PS50059"/>
    </source>
</evidence>
<feature type="signal peptide" evidence="8">
    <location>
        <begin position="1"/>
        <end position="27"/>
    </location>
</feature>
<keyword evidence="8" id="KW-0732">Signal</keyword>
<comment type="similarity">
    <text evidence="2">Belongs to the FKBP-type PPIase family.</text>
</comment>
<reference evidence="11" key="1">
    <citation type="journal article" date="2019" name="Int. J. Syst. Evol. Microbiol.">
        <title>The Global Catalogue of Microorganisms (GCM) 10K type strain sequencing project: providing services to taxonomists for standard genome sequencing and annotation.</title>
        <authorList>
            <consortium name="The Broad Institute Genomics Platform"/>
            <consortium name="The Broad Institute Genome Sequencing Center for Infectious Disease"/>
            <person name="Wu L."/>
            <person name="Ma J."/>
        </authorList>
    </citation>
    <scope>NUCLEOTIDE SEQUENCE [LARGE SCALE GENOMIC DNA]</scope>
    <source>
        <strain evidence="11">CGMCC 1.12192</strain>
    </source>
</reference>
<dbReference type="EMBL" id="JBHSJC010000001">
    <property type="protein sequence ID" value="MFC4827694.1"/>
    <property type="molecule type" value="Genomic_DNA"/>
</dbReference>
<feature type="domain" description="PPIase FKBP-type" evidence="9">
    <location>
        <begin position="235"/>
        <end position="320"/>
    </location>
</feature>
<evidence type="ECO:0000256" key="1">
    <source>
        <dbReference type="ARBA" id="ARBA00000971"/>
    </source>
</evidence>
<proteinExistence type="inferred from homology"/>
<evidence type="ECO:0000313" key="10">
    <source>
        <dbReference type="EMBL" id="MFC4827694.1"/>
    </source>
</evidence>
<feature type="region of interest" description="Disordered" evidence="7">
    <location>
        <begin position="187"/>
        <end position="207"/>
    </location>
</feature>
<evidence type="ECO:0000256" key="3">
    <source>
        <dbReference type="ARBA" id="ARBA00013194"/>
    </source>
</evidence>
<evidence type="ECO:0000256" key="2">
    <source>
        <dbReference type="ARBA" id="ARBA00006577"/>
    </source>
</evidence>
<dbReference type="RefSeq" id="WP_204395734.1">
    <property type="nucleotide sequence ID" value="NZ_JAFBBW010000001.1"/>
</dbReference>
<dbReference type="Gene3D" id="3.10.50.40">
    <property type="match status" value="2"/>
</dbReference>
<dbReference type="EC" id="5.2.1.8" evidence="3 6"/>
<dbReference type="InterPro" id="IPR046357">
    <property type="entry name" value="PPIase_dom_sf"/>
</dbReference>
<dbReference type="PROSITE" id="PS50059">
    <property type="entry name" value="FKBP_PPIASE"/>
    <property type="match status" value="2"/>
</dbReference>
<feature type="chain" id="PRO_5047421418" description="peptidylprolyl isomerase" evidence="8">
    <location>
        <begin position="28"/>
        <end position="323"/>
    </location>
</feature>
<sequence length="323" mass="32950">MNRALRRGAPIALVSVTALLLVGCAGSGSEPDPTASATDDAAACLEVEAGEQSDAIEVTGDFGAAPTATFDTPLEAEELQRTIAIEGDGDTTTSGDEVSAVVTAFKGSDGTQVFSQPATLTLGDDSLYEGFLAGVDCVAVGSRVVTVAPASAIYGDQGNEGIGVAAGETLVIVTDVQDIVEAEDLPKPGEWTENVPEVKFNGDQPPTVTIPDAEPSDELLVKVLEQGDGAEVKAGDTVTLHYQGLNWATKEIFDQSYGKDAARFGTGDVIPGFGGALVGQTVGTKLIVSIPPALGYGEEESANGLGGQTLVFVVEIQDTESAG</sequence>
<dbReference type="InterPro" id="IPR001179">
    <property type="entry name" value="PPIase_FKBP_dom"/>
</dbReference>
<dbReference type="Pfam" id="PF00254">
    <property type="entry name" value="FKBP_C"/>
    <property type="match status" value="2"/>
</dbReference>
<evidence type="ECO:0000256" key="7">
    <source>
        <dbReference type="SAM" id="MobiDB-lite"/>
    </source>
</evidence>
<evidence type="ECO:0000256" key="6">
    <source>
        <dbReference type="PROSITE-ProRule" id="PRU00277"/>
    </source>
</evidence>
<name>A0ABV9R278_9MICO</name>
<dbReference type="SUPFAM" id="SSF54534">
    <property type="entry name" value="FKBP-like"/>
    <property type="match status" value="2"/>
</dbReference>
<keyword evidence="5 6" id="KW-0413">Isomerase</keyword>
<keyword evidence="11" id="KW-1185">Reference proteome</keyword>
<dbReference type="GO" id="GO:0003755">
    <property type="term" value="F:peptidyl-prolyl cis-trans isomerase activity"/>
    <property type="evidence" value="ECO:0007669"/>
    <property type="project" value="UniProtKB-EC"/>
</dbReference>
<feature type="domain" description="PPIase FKBP-type" evidence="9">
    <location>
        <begin position="80"/>
        <end position="180"/>
    </location>
</feature>
<accession>A0ABV9R278</accession>
<gene>
    <name evidence="10" type="ORF">ACFPER_02765</name>
</gene>